<evidence type="ECO:0000313" key="2">
    <source>
        <dbReference type="EMBL" id="PBK71066.1"/>
    </source>
</evidence>
<dbReference type="Proteomes" id="UP000218334">
    <property type="component" value="Unassembled WGS sequence"/>
</dbReference>
<feature type="region of interest" description="Disordered" evidence="1">
    <location>
        <begin position="87"/>
        <end position="111"/>
    </location>
</feature>
<evidence type="ECO:0000313" key="3">
    <source>
        <dbReference type="Proteomes" id="UP000218334"/>
    </source>
</evidence>
<evidence type="ECO:0000256" key="1">
    <source>
        <dbReference type="SAM" id="MobiDB-lite"/>
    </source>
</evidence>
<sequence length="125" mass="14434">MNYCRLRRLNSIPTNGRQIPPWFALPRRRAYDSRAHRQVTGSLKRTSVRASTNNEALSSSYEGKVDLWTRYLSQTCGRFPCQARRVKALSSARKTSTHPPALSPPRSSQRRETWTHMFRVSDLSL</sequence>
<gene>
    <name evidence="2" type="ORF">ARMSODRAFT_61893</name>
</gene>
<reference evidence="3" key="1">
    <citation type="journal article" date="2017" name="Nat. Ecol. Evol.">
        <title>Genome expansion and lineage-specific genetic innovations in the forest pathogenic fungi Armillaria.</title>
        <authorList>
            <person name="Sipos G."/>
            <person name="Prasanna A.N."/>
            <person name="Walter M.C."/>
            <person name="O'Connor E."/>
            <person name="Balint B."/>
            <person name="Krizsan K."/>
            <person name="Kiss B."/>
            <person name="Hess J."/>
            <person name="Varga T."/>
            <person name="Slot J."/>
            <person name="Riley R."/>
            <person name="Boka B."/>
            <person name="Rigling D."/>
            <person name="Barry K."/>
            <person name="Lee J."/>
            <person name="Mihaltcheva S."/>
            <person name="LaButti K."/>
            <person name="Lipzen A."/>
            <person name="Waldron R."/>
            <person name="Moloney N.M."/>
            <person name="Sperisen C."/>
            <person name="Kredics L."/>
            <person name="Vagvoelgyi C."/>
            <person name="Patrignani A."/>
            <person name="Fitzpatrick D."/>
            <person name="Nagy I."/>
            <person name="Doyle S."/>
            <person name="Anderson J.B."/>
            <person name="Grigoriev I.V."/>
            <person name="Gueldener U."/>
            <person name="Muensterkoetter M."/>
            <person name="Nagy L.G."/>
        </authorList>
    </citation>
    <scope>NUCLEOTIDE SEQUENCE [LARGE SCALE GENOMIC DNA]</scope>
    <source>
        <strain evidence="3">28-4</strain>
    </source>
</reference>
<accession>A0A2H3C701</accession>
<organism evidence="2 3">
    <name type="scientific">Armillaria solidipes</name>
    <dbReference type="NCBI Taxonomy" id="1076256"/>
    <lineage>
        <taxon>Eukaryota</taxon>
        <taxon>Fungi</taxon>
        <taxon>Dikarya</taxon>
        <taxon>Basidiomycota</taxon>
        <taxon>Agaricomycotina</taxon>
        <taxon>Agaricomycetes</taxon>
        <taxon>Agaricomycetidae</taxon>
        <taxon>Agaricales</taxon>
        <taxon>Marasmiineae</taxon>
        <taxon>Physalacriaceae</taxon>
        <taxon>Armillaria</taxon>
    </lineage>
</organism>
<dbReference type="EMBL" id="KZ293424">
    <property type="protein sequence ID" value="PBK71066.1"/>
    <property type="molecule type" value="Genomic_DNA"/>
</dbReference>
<keyword evidence="3" id="KW-1185">Reference proteome</keyword>
<protein>
    <submittedName>
        <fullName evidence="2">Uncharacterized protein</fullName>
    </submittedName>
</protein>
<dbReference type="AlphaFoldDB" id="A0A2H3C701"/>
<proteinExistence type="predicted"/>
<name>A0A2H3C701_9AGAR</name>